<evidence type="ECO:0000256" key="6">
    <source>
        <dbReference type="ARBA" id="ARBA00023136"/>
    </source>
</evidence>
<evidence type="ECO:0000256" key="3">
    <source>
        <dbReference type="ARBA" id="ARBA00022692"/>
    </source>
</evidence>
<dbReference type="PROSITE" id="PS50850">
    <property type="entry name" value="MFS"/>
    <property type="match status" value="1"/>
</dbReference>
<dbReference type="InterPro" id="IPR036259">
    <property type="entry name" value="MFS_trans_sf"/>
</dbReference>
<comment type="subcellular location">
    <subcellularLocation>
        <location evidence="1">Membrane</location>
        <topology evidence="1">Multi-pass membrane protein</topology>
    </subcellularLocation>
</comment>
<keyword evidence="11" id="KW-1185">Reference proteome</keyword>
<feature type="transmembrane region" description="Helical" evidence="8">
    <location>
        <begin position="297"/>
        <end position="317"/>
    </location>
</feature>
<dbReference type="InterPro" id="IPR044772">
    <property type="entry name" value="NO3_transporter"/>
</dbReference>
<feature type="transmembrane region" description="Helical" evidence="8">
    <location>
        <begin position="150"/>
        <end position="171"/>
    </location>
</feature>
<evidence type="ECO:0000256" key="5">
    <source>
        <dbReference type="ARBA" id="ARBA00023063"/>
    </source>
</evidence>
<feature type="transmembrane region" description="Helical" evidence="8">
    <location>
        <begin position="60"/>
        <end position="82"/>
    </location>
</feature>
<feature type="compositionally biased region" description="Low complexity" evidence="7">
    <location>
        <begin position="14"/>
        <end position="41"/>
    </location>
</feature>
<dbReference type="Proteomes" id="UP001423409">
    <property type="component" value="Unassembled WGS sequence"/>
</dbReference>
<dbReference type="Gene3D" id="1.20.1250.20">
    <property type="entry name" value="MFS general substrate transporter like domains"/>
    <property type="match status" value="2"/>
</dbReference>
<dbReference type="InterPro" id="IPR020846">
    <property type="entry name" value="MFS_dom"/>
</dbReference>
<dbReference type="EMBL" id="BAABQU010000013">
    <property type="protein sequence ID" value="GAA5439855.1"/>
    <property type="molecule type" value="Genomic_DNA"/>
</dbReference>
<feature type="transmembrane region" description="Helical" evidence="8">
    <location>
        <begin position="94"/>
        <end position="114"/>
    </location>
</feature>
<reference evidence="10 11" key="1">
    <citation type="submission" date="2024-02" db="EMBL/GenBank/DDBJ databases">
        <title>Deinococcus caeni NBRC 101312.</title>
        <authorList>
            <person name="Ichikawa N."/>
            <person name="Katano-Makiyama Y."/>
            <person name="Hidaka K."/>
        </authorList>
    </citation>
    <scope>NUCLEOTIDE SEQUENCE [LARGE SCALE GENOMIC DNA]</scope>
    <source>
        <strain evidence="10 11">NBRC 101312</strain>
    </source>
</reference>
<evidence type="ECO:0000313" key="10">
    <source>
        <dbReference type="EMBL" id="GAA5439855.1"/>
    </source>
</evidence>
<organism evidence="10 11">
    <name type="scientific">Deinococcus caeni</name>
    <dbReference type="NCBI Taxonomy" id="569127"/>
    <lineage>
        <taxon>Bacteria</taxon>
        <taxon>Thermotogati</taxon>
        <taxon>Deinococcota</taxon>
        <taxon>Deinococci</taxon>
        <taxon>Deinococcales</taxon>
        <taxon>Deinococcaceae</taxon>
        <taxon>Deinococcus</taxon>
    </lineage>
</organism>
<feature type="region of interest" description="Disordered" evidence="7">
    <location>
        <begin position="1"/>
        <end position="51"/>
    </location>
</feature>
<feature type="transmembrane region" description="Helical" evidence="8">
    <location>
        <begin position="126"/>
        <end position="144"/>
    </location>
</feature>
<evidence type="ECO:0000256" key="2">
    <source>
        <dbReference type="ARBA" id="ARBA00008432"/>
    </source>
</evidence>
<protein>
    <submittedName>
        <fullName evidence="10">Nitrate transporter NarT</fullName>
    </submittedName>
</protein>
<evidence type="ECO:0000256" key="8">
    <source>
        <dbReference type="SAM" id="Phobius"/>
    </source>
</evidence>
<feature type="transmembrane region" description="Helical" evidence="8">
    <location>
        <begin position="418"/>
        <end position="438"/>
    </location>
</feature>
<name>A0ABP9UBN8_9DEIO</name>
<evidence type="ECO:0000256" key="1">
    <source>
        <dbReference type="ARBA" id="ARBA00004141"/>
    </source>
</evidence>
<keyword evidence="6 8" id="KW-0472">Membrane</keyword>
<dbReference type="PANTHER" id="PTHR23515">
    <property type="entry name" value="HIGH-AFFINITY NITRATE TRANSPORTER 2.3"/>
    <property type="match status" value="1"/>
</dbReference>
<evidence type="ECO:0000256" key="4">
    <source>
        <dbReference type="ARBA" id="ARBA00022989"/>
    </source>
</evidence>
<comment type="similarity">
    <text evidence="2">Belongs to the major facilitator superfamily. Nitrate/nitrite porter (TC 2.A.1.8) family.</text>
</comment>
<feature type="transmembrane region" description="Helical" evidence="8">
    <location>
        <begin position="384"/>
        <end position="406"/>
    </location>
</feature>
<feature type="transmembrane region" description="Helical" evidence="8">
    <location>
        <begin position="192"/>
        <end position="214"/>
    </location>
</feature>
<dbReference type="InterPro" id="IPR011701">
    <property type="entry name" value="MFS"/>
</dbReference>
<feature type="transmembrane region" description="Helical" evidence="8">
    <location>
        <begin position="352"/>
        <end position="372"/>
    </location>
</feature>
<comment type="caution">
    <text evidence="10">The sequence shown here is derived from an EMBL/GenBank/DDBJ whole genome shotgun (WGS) entry which is preliminary data.</text>
</comment>
<gene>
    <name evidence="10" type="primary">narT</name>
    <name evidence="10" type="ORF">Dcae01_01362</name>
</gene>
<sequence length="450" mass="47222">MTHDPTRSADPRLTAPAAVAPTSATPTSAAPASAALTSSGPDQPGVAQADQPLTPEARRVVTLATLGFTLMFAVWVMFAIVGLPIRKELGLTDAQFTLLTAIPVLTGSLLRLPAGIWADRYGGRRVFLINMVLTALFALALAWADSYGTLLVLALGVGLAGVSFAVGNAWIAQWTPVSRQGLALGTFGAGNAGASVTKLLAPLMITLVPAGLLIPGGWHFVPFVFGLSLLLCAALTARLAPADRVAPSSRTLADWLRPLARAQVWRFGLYYVVFFGAYVAYSLFLPKYYVDHYGIPLAQAGLLTALFIFPASLLRPLGGYLSDRFGPRAVTVSSFAIMLVGLLPLMRELPVTPFMLLTTVVGVGMGVGKASTYTLVARWNPGQMGVVGGLVGLLGGLGGFFLPLLFTALKPALGAQTAFITLFALTVLSGVVFVANMVRLNVLGSQPRLT</sequence>
<accession>A0ABP9UBN8</accession>
<keyword evidence="5" id="KW-0534">Nitrate assimilation</keyword>
<feature type="transmembrane region" description="Helical" evidence="8">
    <location>
        <begin position="329"/>
        <end position="346"/>
    </location>
</feature>
<evidence type="ECO:0000259" key="9">
    <source>
        <dbReference type="PROSITE" id="PS50850"/>
    </source>
</evidence>
<keyword evidence="4 8" id="KW-1133">Transmembrane helix</keyword>
<feature type="compositionally biased region" description="Basic and acidic residues" evidence="7">
    <location>
        <begin position="1"/>
        <end position="10"/>
    </location>
</feature>
<evidence type="ECO:0000256" key="7">
    <source>
        <dbReference type="SAM" id="MobiDB-lite"/>
    </source>
</evidence>
<dbReference type="SUPFAM" id="SSF103473">
    <property type="entry name" value="MFS general substrate transporter"/>
    <property type="match status" value="1"/>
</dbReference>
<feature type="transmembrane region" description="Helical" evidence="8">
    <location>
        <begin position="220"/>
        <end position="240"/>
    </location>
</feature>
<evidence type="ECO:0000313" key="11">
    <source>
        <dbReference type="Proteomes" id="UP001423409"/>
    </source>
</evidence>
<feature type="transmembrane region" description="Helical" evidence="8">
    <location>
        <begin position="267"/>
        <end position="285"/>
    </location>
</feature>
<feature type="domain" description="Major facilitator superfamily (MFS) profile" evidence="9">
    <location>
        <begin position="59"/>
        <end position="441"/>
    </location>
</feature>
<dbReference type="Pfam" id="PF07690">
    <property type="entry name" value="MFS_1"/>
    <property type="match status" value="1"/>
</dbReference>
<proteinExistence type="inferred from homology"/>
<keyword evidence="3 8" id="KW-0812">Transmembrane</keyword>